<keyword evidence="3" id="KW-1185">Reference proteome</keyword>
<evidence type="ECO:0000313" key="2">
    <source>
        <dbReference type="EMBL" id="ERL09781.1"/>
    </source>
</evidence>
<feature type="transmembrane region" description="Helical" evidence="1">
    <location>
        <begin position="35"/>
        <end position="54"/>
    </location>
</feature>
<dbReference type="EMBL" id="AWEZ01000020">
    <property type="protein sequence ID" value="ERL09781.1"/>
    <property type="molecule type" value="Genomic_DNA"/>
</dbReference>
<dbReference type="Proteomes" id="UP000016638">
    <property type="component" value="Unassembled WGS sequence"/>
</dbReference>
<keyword evidence="1" id="KW-1133">Transmembrane helix</keyword>
<sequence length="104" mass="10492">MEKKMKESVKALLGAVVTIVVVVAGFAGYQVDASLVTNVLSLAVAGGAIAYGCWRNHNFSRAAQEAQVYVDLRKAGATPEDAAAALVAQASGTPGTDASPAAGE</sequence>
<dbReference type="AlphaFoldDB" id="U2VB34"/>
<protein>
    <recommendedName>
        <fullName evidence="4">Holin</fullName>
    </recommendedName>
</protein>
<keyword evidence="1" id="KW-0812">Transmembrane</keyword>
<feature type="transmembrane region" description="Helical" evidence="1">
    <location>
        <begin position="12"/>
        <end position="29"/>
    </location>
</feature>
<dbReference type="RefSeq" id="WP_021725409.1">
    <property type="nucleotide sequence ID" value="NZ_AWEZ01000020.1"/>
</dbReference>
<reference evidence="2 3" key="1">
    <citation type="submission" date="2013-08" db="EMBL/GenBank/DDBJ databases">
        <authorList>
            <person name="Durkin A.S."/>
            <person name="Haft D.R."/>
            <person name="McCorrison J."/>
            <person name="Torralba M."/>
            <person name="Gillis M."/>
            <person name="Haft D.H."/>
            <person name="Methe B."/>
            <person name="Sutton G."/>
            <person name="Nelson K.E."/>
        </authorList>
    </citation>
    <scope>NUCLEOTIDE SEQUENCE [LARGE SCALE GENOMIC DNA]</scope>
    <source>
        <strain evidence="2 3">F0195</strain>
    </source>
</reference>
<evidence type="ECO:0008006" key="4">
    <source>
        <dbReference type="Google" id="ProtNLM"/>
    </source>
</evidence>
<evidence type="ECO:0000256" key="1">
    <source>
        <dbReference type="SAM" id="Phobius"/>
    </source>
</evidence>
<name>U2VB34_9ACTN</name>
<dbReference type="PATRIC" id="fig|1125712.3.peg.566"/>
<organism evidence="2 3">
    <name type="scientific">Olsenella profusa F0195</name>
    <dbReference type="NCBI Taxonomy" id="1125712"/>
    <lineage>
        <taxon>Bacteria</taxon>
        <taxon>Bacillati</taxon>
        <taxon>Actinomycetota</taxon>
        <taxon>Coriobacteriia</taxon>
        <taxon>Coriobacteriales</taxon>
        <taxon>Atopobiaceae</taxon>
        <taxon>Olsenella</taxon>
    </lineage>
</organism>
<keyword evidence="1" id="KW-0472">Membrane</keyword>
<proteinExistence type="predicted"/>
<dbReference type="STRING" id="1125712.HMPREF1316_1503"/>
<comment type="caution">
    <text evidence="2">The sequence shown here is derived from an EMBL/GenBank/DDBJ whole genome shotgun (WGS) entry which is preliminary data.</text>
</comment>
<evidence type="ECO:0000313" key="3">
    <source>
        <dbReference type="Proteomes" id="UP000016638"/>
    </source>
</evidence>
<gene>
    <name evidence="2" type="ORF">HMPREF1316_1503</name>
</gene>
<accession>U2VB34</accession>